<dbReference type="AlphaFoldDB" id="A0A171DIM7"/>
<feature type="domain" description="HTH cro/C1-type" evidence="1">
    <location>
        <begin position="10"/>
        <end position="64"/>
    </location>
</feature>
<evidence type="ECO:0000313" key="2">
    <source>
        <dbReference type="EMBL" id="GAT68749.1"/>
    </source>
</evidence>
<keyword evidence="3" id="KW-1185">Reference proteome</keyword>
<dbReference type="RefSeq" id="WP_068899570.1">
    <property type="nucleotide sequence ID" value="NZ_BDCX01000011.1"/>
</dbReference>
<reference evidence="2 3" key="1">
    <citation type="journal article" date="2016" name="Genome Announc.">
        <title>Draft Genome Sequence of Planomonospora sphaerica JCM9374, a Rare Actinomycete.</title>
        <authorList>
            <person name="Dohra H."/>
            <person name="Suzuki T."/>
            <person name="Inoue Y."/>
            <person name="Kodani S."/>
        </authorList>
    </citation>
    <scope>NUCLEOTIDE SEQUENCE [LARGE SCALE GENOMIC DNA]</scope>
    <source>
        <strain evidence="2 3">JCM 9374</strain>
    </source>
</reference>
<dbReference type="SUPFAM" id="SSF47413">
    <property type="entry name" value="lambda repressor-like DNA-binding domains"/>
    <property type="match status" value="1"/>
</dbReference>
<reference evidence="3" key="2">
    <citation type="submission" date="2016-04" db="EMBL/GenBank/DDBJ databases">
        <title>Planomonospora sphaerica JCM9374 whole genome shotgun sequence.</title>
        <authorList>
            <person name="Suzuki T."/>
            <person name="Dohra H."/>
            <person name="Kodani S."/>
        </authorList>
    </citation>
    <scope>NUCLEOTIDE SEQUENCE [LARGE SCALE GENOMIC DNA]</scope>
    <source>
        <strain evidence="3">JCM 9374</strain>
    </source>
</reference>
<dbReference type="SUPFAM" id="SSF48452">
    <property type="entry name" value="TPR-like"/>
    <property type="match status" value="1"/>
</dbReference>
<dbReference type="Gene3D" id="1.10.260.40">
    <property type="entry name" value="lambda repressor-like DNA-binding domains"/>
    <property type="match status" value="1"/>
</dbReference>
<dbReference type="OrthoDB" id="3543522at2"/>
<proteinExistence type="predicted"/>
<gene>
    <name evidence="2" type="ORF">PS9374_04414</name>
</gene>
<organism evidence="2 3">
    <name type="scientific">Planomonospora sphaerica</name>
    <dbReference type="NCBI Taxonomy" id="161355"/>
    <lineage>
        <taxon>Bacteria</taxon>
        <taxon>Bacillati</taxon>
        <taxon>Actinomycetota</taxon>
        <taxon>Actinomycetes</taxon>
        <taxon>Streptosporangiales</taxon>
        <taxon>Streptosporangiaceae</taxon>
        <taxon>Planomonospora</taxon>
    </lineage>
</organism>
<dbReference type="CDD" id="cd00093">
    <property type="entry name" value="HTH_XRE"/>
    <property type="match status" value="1"/>
</dbReference>
<dbReference type="InterPro" id="IPR010982">
    <property type="entry name" value="Lambda_DNA-bd_dom_sf"/>
</dbReference>
<dbReference type="EMBL" id="BDCX01000011">
    <property type="protein sequence ID" value="GAT68749.1"/>
    <property type="molecule type" value="Genomic_DNA"/>
</dbReference>
<comment type="caution">
    <text evidence="2">The sequence shown here is derived from an EMBL/GenBank/DDBJ whole genome shotgun (WGS) entry which is preliminary data.</text>
</comment>
<name>A0A171DIM7_9ACTN</name>
<sequence length="438" mass="47893">MIGDSTAGWRLRTLRKQAGMTWSQLAGPEFTEDDIAAYEAGEETMSPLVLGILAERLGCSPVHLQHGVADQDMAVLRSRADRADKALRDGRLEVAVQKFTRLRSEPALPLVPQLRWQVEYGYALALEATGDRRAAIDRLTTLLEQVGSEQVEMADQEIRHREQRISIALALCRCHREVGDLGAAVRVGEAALEREEPLGWTDRLVELGATLLAAYMERGQYARMAQFNEQLLEVADWIGSTRAQLAAAWNGAAVAMVLGDRDNAELLSKRALRLQEERGGRLASGRLRMFLAEHMLLHMPDDLVRIEEMLAAAHADLIAAPAHPGDVASCELALARVDLVRGWAVQARERARQIVRHRDLVGPVAVEAHELLAAIDQTTGDLPGAAAAQARAAEILQAMAALPRASRAWRAAADLHGQVGAADQEHRALVQALQCAHM</sequence>
<accession>A0A171DIM7</accession>
<dbReference type="GO" id="GO:0003677">
    <property type="term" value="F:DNA binding"/>
    <property type="evidence" value="ECO:0007669"/>
    <property type="project" value="InterPro"/>
</dbReference>
<dbReference type="InterPro" id="IPR001387">
    <property type="entry name" value="Cro/C1-type_HTH"/>
</dbReference>
<dbReference type="SMART" id="SM00530">
    <property type="entry name" value="HTH_XRE"/>
    <property type="match status" value="1"/>
</dbReference>
<evidence type="ECO:0000313" key="3">
    <source>
        <dbReference type="Proteomes" id="UP000077701"/>
    </source>
</evidence>
<protein>
    <submittedName>
        <fullName evidence="2">XRE family transcriptional regulator</fullName>
    </submittedName>
</protein>
<evidence type="ECO:0000259" key="1">
    <source>
        <dbReference type="SMART" id="SM00530"/>
    </source>
</evidence>
<dbReference type="Gene3D" id="1.25.40.10">
    <property type="entry name" value="Tetratricopeptide repeat domain"/>
    <property type="match status" value="1"/>
</dbReference>
<dbReference type="Proteomes" id="UP000077701">
    <property type="component" value="Unassembled WGS sequence"/>
</dbReference>
<dbReference type="STRING" id="161355.PS9374_04414"/>
<dbReference type="InterPro" id="IPR011990">
    <property type="entry name" value="TPR-like_helical_dom_sf"/>
</dbReference>